<feature type="domain" description="HTH asnC-type" evidence="4">
    <location>
        <begin position="16"/>
        <end position="77"/>
    </location>
</feature>
<dbReference type="PANTHER" id="PTHR30154">
    <property type="entry name" value="LEUCINE-RESPONSIVE REGULATORY PROTEIN"/>
    <property type="match status" value="1"/>
</dbReference>
<keyword evidence="3" id="KW-0804">Transcription</keyword>
<dbReference type="InterPro" id="IPR019888">
    <property type="entry name" value="Tscrpt_reg_AsnC-like"/>
</dbReference>
<reference evidence="6" key="1">
    <citation type="journal article" date="2019" name="Int. J. Syst. Evol. Microbiol.">
        <title>The Global Catalogue of Microorganisms (GCM) 10K type strain sequencing project: providing services to taxonomists for standard genome sequencing and annotation.</title>
        <authorList>
            <consortium name="The Broad Institute Genomics Platform"/>
            <consortium name="The Broad Institute Genome Sequencing Center for Infectious Disease"/>
            <person name="Wu L."/>
            <person name="Ma J."/>
        </authorList>
    </citation>
    <scope>NUCLEOTIDE SEQUENCE [LARGE SCALE GENOMIC DNA]</scope>
    <source>
        <strain evidence="6">CGMCC 1.3685</strain>
    </source>
</reference>
<dbReference type="PROSITE" id="PS50956">
    <property type="entry name" value="HTH_ASNC_2"/>
    <property type="match status" value="1"/>
</dbReference>
<organism evidence="5 6">
    <name type="scientific">Glutamicibacter ardleyensis</name>
    <dbReference type="NCBI Taxonomy" id="225894"/>
    <lineage>
        <taxon>Bacteria</taxon>
        <taxon>Bacillati</taxon>
        <taxon>Actinomycetota</taxon>
        <taxon>Actinomycetes</taxon>
        <taxon>Micrococcales</taxon>
        <taxon>Micrococcaceae</taxon>
        <taxon>Glutamicibacter</taxon>
    </lineage>
</organism>
<dbReference type="Pfam" id="PF13412">
    <property type="entry name" value="HTH_24"/>
    <property type="match status" value="1"/>
</dbReference>
<dbReference type="PROSITE" id="PS00519">
    <property type="entry name" value="HTH_ASNC_1"/>
    <property type="match status" value="1"/>
</dbReference>
<dbReference type="Pfam" id="PF01037">
    <property type="entry name" value="AsnC_trans_reg"/>
    <property type="match status" value="1"/>
</dbReference>
<keyword evidence="2" id="KW-0238">DNA-binding</keyword>
<proteinExistence type="predicted"/>
<dbReference type="SUPFAM" id="SSF54909">
    <property type="entry name" value="Dimeric alpha+beta barrel"/>
    <property type="match status" value="1"/>
</dbReference>
<comment type="caution">
    <text evidence="5">The sequence shown here is derived from an EMBL/GenBank/DDBJ whole genome shotgun (WGS) entry which is preliminary data.</text>
</comment>
<evidence type="ECO:0000256" key="2">
    <source>
        <dbReference type="ARBA" id="ARBA00023125"/>
    </source>
</evidence>
<dbReference type="EMBL" id="BMKX01000005">
    <property type="protein sequence ID" value="GGJ64050.1"/>
    <property type="molecule type" value="Genomic_DNA"/>
</dbReference>
<evidence type="ECO:0000313" key="6">
    <source>
        <dbReference type="Proteomes" id="UP000606115"/>
    </source>
</evidence>
<dbReference type="InterPro" id="IPR036388">
    <property type="entry name" value="WH-like_DNA-bd_sf"/>
</dbReference>
<dbReference type="InterPro" id="IPR019885">
    <property type="entry name" value="Tscrpt_reg_HTH_AsnC-type_CS"/>
</dbReference>
<protein>
    <submittedName>
        <fullName evidence="5">AsnC family transcriptional regulator</fullName>
    </submittedName>
</protein>
<dbReference type="CDD" id="cd00090">
    <property type="entry name" value="HTH_ARSR"/>
    <property type="match status" value="1"/>
</dbReference>
<dbReference type="PANTHER" id="PTHR30154:SF34">
    <property type="entry name" value="TRANSCRIPTIONAL REGULATOR AZLB"/>
    <property type="match status" value="1"/>
</dbReference>
<dbReference type="InterPro" id="IPR036390">
    <property type="entry name" value="WH_DNA-bd_sf"/>
</dbReference>
<evidence type="ECO:0000313" key="5">
    <source>
        <dbReference type="EMBL" id="GGJ64050.1"/>
    </source>
</evidence>
<dbReference type="InterPro" id="IPR011991">
    <property type="entry name" value="ArsR-like_HTH"/>
</dbReference>
<keyword evidence="1" id="KW-0805">Transcription regulation</keyword>
<gene>
    <name evidence="5" type="ORF">GCM10007173_23750</name>
</gene>
<dbReference type="Gene3D" id="3.30.70.920">
    <property type="match status" value="1"/>
</dbReference>
<accession>A0ABQ2DQ67</accession>
<dbReference type="Proteomes" id="UP000606115">
    <property type="component" value="Unassembled WGS sequence"/>
</dbReference>
<sequence>MIGEIRKNIALYAGFMDKLDRAIIAELQLDGRMSATAVASKVGLSVAPCHRRIRELERAGVIAGYQAVIAPERVGLAFEALVFVTLKDRAQLKAFEAAVEKDELIVEAQRLFGEPDFLLRVYAKDLSHYQHLYDEVLVELPGVEKLTSTIVMRNIKERAILPV</sequence>
<evidence type="ECO:0000256" key="3">
    <source>
        <dbReference type="ARBA" id="ARBA00023163"/>
    </source>
</evidence>
<dbReference type="SMART" id="SM00344">
    <property type="entry name" value="HTH_ASNC"/>
    <property type="match status" value="1"/>
</dbReference>
<dbReference type="PRINTS" id="PR00033">
    <property type="entry name" value="HTHASNC"/>
</dbReference>
<dbReference type="InterPro" id="IPR019887">
    <property type="entry name" value="Tscrpt_reg_AsnC/Lrp_C"/>
</dbReference>
<dbReference type="InterPro" id="IPR000485">
    <property type="entry name" value="AsnC-type_HTH_dom"/>
</dbReference>
<name>A0ABQ2DQ67_9MICC</name>
<evidence type="ECO:0000259" key="4">
    <source>
        <dbReference type="PROSITE" id="PS50956"/>
    </source>
</evidence>
<keyword evidence="6" id="KW-1185">Reference proteome</keyword>
<dbReference type="SUPFAM" id="SSF46785">
    <property type="entry name" value="Winged helix' DNA-binding domain"/>
    <property type="match status" value="1"/>
</dbReference>
<dbReference type="Gene3D" id="1.10.10.10">
    <property type="entry name" value="Winged helix-like DNA-binding domain superfamily/Winged helix DNA-binding domain"/>
    <property type="match status" value="1"/>
</dbReference>
<evidence type="ECO:0000256" key="1">
    <source>
        <dbReference type="ARBA" id="ARBA00023015"/>
    </source>
</evidence>
<dbReference type="InterPro" id="IPR011008">
    <property type="entry name" value="Dimeric_a/b-barrel"/>
</dbReference>